<dbReference type="SUPFAM" id="SSF52047">
    <property type="entry name" value="RNI-like"/>
    <property type="match status" value="1"/>
</dbReference>
<name>A0A371D6M4_9APHY</name>
<evidence type="ECO:0000313" key="2">
    <source>
        <dbReference type="Proteomes" id="UP000256964"/>
    </source>
</evidence>
<sequence>MPLPGLKLRLPLDVLLVVASHAETHDLLTLMRVNRDLHDTCAKYVLQDGVHLRESEDIISFLYFMRPGKRKRWRYLRALVFDGGHISSVVAAELARVIPRATKLERLTFERAEATLGAHPDLALAFASLPNVKHVRLEKAYQHTCRMLEAMHWPLESVSLNKTSYARTWKDTDKLERLHPARLLQNSRATLKFIKCQSWTECNDVLPTYPVYPEVDTLIVEGVWCPRTAQWAKCYPNLKRLVVGTIEDHFMETDEGSLLEYADARRRNIEEHAHAEETAVWTTIESFRGGPLDLYLLGLPCRIQSISLSICEESFRFFHEAMEVALPTHLSLHVSHSLLRGGATALPSSLRCPGMQKLDHLSLSFSFAIPDHDYESIETILEKTLIAISEFSLRELTLSMDYHKFPYYAESDDDGPPPSEPAPDPIELWFKKYDSKAIAQQLFHGVSSLERVNLSVGPPPTMHAYLRKTGGIVASSHVVCPEDEFRLDPFLFKMHHPFGL</sequence>
<proteinExistence type="predicted"/>
<evidence type="ECO:0008006" key="3">
    <source>
        <dbReference type="Google" id="ProtNLM"/>
    </source>
</evidence>
<organism evidence="1 2">
    <name type="scientific">Lentinus brumalis</name>
    <dbReference type="NCBI Taxonomy" id="2498619"/>
    <lineage>
        <taxon>Eukaryota</taxon>
        <taxon>Fungi</taxon>
        <taxon>Dikarya</taxon>
        <taxon>Basidiomycota</taxon>
        <taxon>Agaricomycotina</taxon>
        <taxon>Agaricomycetes</taxon>
        <taxon>Polyporales</taxon>
        <taxon>Polyporaceae</taxon>
        <taxon>Lentinus</taxon>
    </lineage>
</organism>
<protein>
    <recommendedName>
        <fullName evidence="3">F-box domain-containing protein</fullName>
    </recommendedName>
</protein>
<evidence type="ECO:0000313" key="1">
    <source>
        <dbReference type="EMBL" id="RDX48194.1"/>
    </source>
</evidence>
<dbReference type="CDD" id="cd09917">
    <property type="entry name" value="F-box_SF"/>
    <property type="match status" value="1"/>
</dbReference>
<keyword evidence="2" id="KW-1185">Reference proteome</keyword>
<reference evidence="1 2" key="1">
    <citation type="journal article" date="2018" name="Biotechnol. Biofuels">
        <title>Integrative visual omics of the white-rot fungus Polyporus brumalis exposes the biotechnological potential of its oxidative enzymes for delignifying raw plant biomass.</title>
        <authorList>
            <person name="Miyauchi S."/>
            <person name="Rancon A."/>
            <person name="Drula E."/>
            <person name="Hage H."/>
            <person name="Chaduli D."/>
            <person name="Favel A."/>
            <person name="Grisel S."/>
            <person name="Henrissat B."/>
            <person name="Herpoel-Gimbert I."/>
            <person name="Ruiz-Duenas F.J."/>
            <person name="Chevret D."/>
            <person name="Hainaut M."/>
            <person name="Lin J."/>
            <person name="Wang M."/>
            <person name="Pangilinan J."/>
            <person name="Lipzen A."/>
            <person name="Lesage-Meessen L."/>
            <person name="Navarro D."/>
            <person name="Riley R."/>
            <person name="Grigoriev I.V."/>
            <person name="Zhou S."/>
            <person name="Raouche S."/>
            <person name="Rosso M.N."/>
        </authorList>
    </citation>
    <scope>NUCLEOTIDE SEQUENCE [LARGE SCALE GENOMIC DNA]</scope>
    <source>
        <strain evidence="1 2">BRFM 1820</strain>
    </source>
</reference>
<gene>
    <name evidence="1" type="ORF">OH76DRAFT_1484110</name>
</gene>
<dbReference type="EMBL" id="KZ857413">
    <property type="protein sequence ID" value="RDX48194.1"/>
    <property type="molecule type" value="Genomic_DNA"/>
</dbReference>
<accession>A0A371D6M4</accession>
<dbReference type="OrthoDB" id="2744591at2759"/>
<dbReference type="AlphaFoldDB" id="A0A371D6M4"/>
<dbReference type="Proteomes" id="UP000256964">
    <property type="component" value="Unassembled WGS sequence"/>
</dbReference>